<dbReference type="EMBL" id="CP117826">
    <property type="protein sequence ID" value="XCC61803.1"/>
    <property type="molecule type" value="Genomic_DNA"/>
</dbReference>
<protein>
    <submittedName>
        <fullName evidence="2">Secondary thiamine-phosphate synthase enzyme YjbQ</fullName>
    </submittedName>
</protein>
<gene>
    <name evidence="2" type="ORF">PUP29_09725</name>
</gene>
<dbReference type="Pfam" id="PF01894">
    <property type="entry name" value="YjbQ"/>
    <property type="match status" value="1"/>
</dbReference>
<comment type="similarity">
    <text evidence="1">Belongs to the UPF0047 family.</text>
</comment>
<dbReference type="SUPFAM" id="SSF111038">
    <property type="entry name" value="YjbQ-like"/>
    <property type="match status" value="1"/>
</dbReference>
<accession>A0AAU8A6Z6</accession>
<dbReference type="RefSeq" id="WP_079546099.1">
    <property type="nucleotide sequence ID" value="NZ_CP117826.1"/>
</dbReference>
<dbReference type="PIRSF" id="PIRSF004681">
    <property type="entry name" value="UCP004681"/>
    <property type="match status" value="1"/>
</dbReference>
<dbReference type="PANTHER" id="PTHR30615:SF8">
    <property type="entry name" value="UPF0047 PROTEIN C4A8.02C"/>
    <property type="match status" value="1"/>
</dbReference>
<dbReference type="AlphaFoldDB" id="A0AAU8A6Z6"/>
<dbReference type="InterPro" id="IPR001602">
    <property type="entry name" value="UPF0047_YjbQ-like"/>
</dbReference>
<reference evidence="2" key="1">
    <citation type="submission" date="2023-02" db="EMBL/GenBank/DDBJ databases">
        <title>Gut commensal Christensenella minuta modulates host metabolism via a new class of secondary bile acids.</title>
        <authorList>
            <person name="Liu C."/>
        </authorList>
    </citation>
    <scope>NUCLEOTIDE SEQUENCE</scope>
    <source>
        <strain evidence="2">CA70</strain>
    </source>
</reference>
<organism evidence="2">
    <name type="scientific">Christensenella massiliensis</name>
    <dbReference type="NCBI Taxonomy" id="1805714"/>
    <lineage>
        <taxon>Bacteria</taxon>
        <taxon>Bacillati</taxon>
        <taxon>Bacillota</taxon>
        <taxon>Clostridia</taxon>
        <taxon>Christensenellales</taxon>
        <taxon>Christensenellaceae</taxon>
        <taxon>Christensenella</taxon>
    </lineage>
</organism>
<evidence type="ECO:0000313" key="2">
    <source>
        <dbReference type="EMBL" id="XCC61803.1"/>
    </source>
</evidence>
<proteinExistence type="inferred from homology"/>
<sequence length="130" mass="14516">MKTVELQTYKKEAFVNITRTVREEVAKSGLQEGVVLVHSPHTTAGITITENADPDVCADMIWALKELVPKLPYRHAEGNSPAHLKTILVGNNVSVPVKDGELCLGIWQGIYFCEFDGPRDRRFFITMSSK</sequence>
<evidence type="ECO:0000256" key="1">
    <source>
        <dbReference type="ARBA" id="ARBA00005534"/>
    </source>
</evidence>
<name>A0AAU8A6Z6_9FIRM</name>
<dbReference type="Gene3D" id="2.60.120.460">
    <property type="entry name" value="YjbQ-like"/>
    <property type="match status" value="1"/>
</dbReference>
<dbReference type="NCBIfam" id="TIGR00149">
    <property type="entry name" value="TIGR00149_YjbQ"/>
    <property type="match status" value="1"/>
</dbReference>
<dbReference type="PANTHER" id="PTHR30615">
    <property type="entry name" value="UNCHARACTERIZED PROTEIN YJBQ-RELATED"/>
    <property type="match status" value="1"/>
</dbReference>
<dbReference type="InterPro" id="IPR035917">
    <property type="entry name" value="YjbQ-like_sf"/>
</dbReference>